<reference evidence="8 9" key="1">
    <citation type="submission" date="2019-09" db="EMBL/GenBank/DDBJ databases">
        <title>Genomes of Cryomorphaceae.</title>
        <authorList>
            <person name="Bowman J.P."/>
        </authorList>
    </citation>
    <scope>NUCLEOTIDE SEQUENCE [LARGE SCALE GENOMIC DNA]</scope>
    <source>
        <strain evidence="8 9">KCTC 52047</strain>
    </source>
</reference>
<keyword evidence="4 5" id="KW-0720">Serine protease</keyword>
<dbReference type="CDD" id="cd07560">
    <property type="entry name" value="Peptidase_S41_CPP"/>
    <property type="match status" value="1"/>
</dbReference>
<dbReference type="InterPro" id="IPR005151">
    <property type="entry name" value="Tail-specific_protease"/>
</dbReference>
<accession>A0A6N6M6N5</accession>
<dbReference type="SUPFAM" id="SSF50156">
    <property type="entry name" value="PDZ domain-like"/>
    <property type="match status" value="1"/>
</dbReference>
<dbReference type="GO" id="GO:0030288">
    <property type="term" value="C:outer membrane-bounded periplasmic space"/>
    <property type="evidence" value="ECO:0007669"/>
    <property type="project" value="TreeGrafter"/>
</dbReference>
<dbReference type="PANTHER" id="PTHR32060">
    <property type="entry name" value="TAIL-SPECIFIC PROTEASE"/>
    <property type="match status" value="1"/>
</dbReference>
<keyword evidence="9" id="KW-1185">Reference proteome</keyword>
<dbReference type="EMBL" id="WACR01000007">
    <property type="protein sequence ID" value="KAB1063667.1"/>
    <property type="molecule type" value="Genomic_DNA"/>
</dbReference>
<evidence type="ECO:0000256" key="5">
    <source>
        <dbReference type="RuleBase" id="RU004404"/>
    </source>
</evidence>
<dbReference type="Gene3D" id="2.30.42.10">
    <property type="match status" value="1"/>
</dbReference>
<dbReference type="CDD" id="cd06782">
    <property type="entry name" value="cpPDZ_CPP-like"/>
    <property type="match status" value="1"/>
</dbReference>
<dbReference type="Pfam" id="PF13180">
    <property type="entry name" value="PDZ_2"/>
    <property type="match status" value="1"/>
</dbReference>
<evidence type="ECO:0000256" key="6">
    <source>
        <dbReference type="SAM" id="Phobius"/>
    </source>
</evidence>
<dbReference type="SUPFAM" id="SSF52096">
    <property type="entry name" value="ClpP/crotonase"/>
    <property type="match status" value="1"/>
</dbReference>
<keyword evidence="3 5" id="KW-0378">Hydrolase</keyword>
<dbReference type="SMART" id="SM00245">
    <property type="entry name" value="TSPc"/>
    <property type="match status" value="1"/>
</dbReference>
<dbReference type="InterPro" id="IPR004447">
    <property type="entry name" value="Peptidase_S41A"/>
</dbReference>
<evidence type="ECO:0000256" key="1">
    <source>
        <dbReference type="ARBA" id="ARBA00009179"/>
    </source>
</evidence>
<feature type="domain" description="PDZ" evidence="7">
    <location>
        <begin position="93"/>
        <end position="163"/>
    </location>
</feature>
<dbReference type="Proteomes" id="UP000435357">
    <property type="component" value="Unassembled WGS sequence"/>
</dbReference>
<dbReference type="Gene3D" id="3.30.750.44">
    <property type="match status" value="1"/>
</dbReference>
<feature type="transmembrane region" description="Helical" evidence="6">
    <location>
        <begin position="7"/>
        <end position="26"/>
    </location>
</feature>
<protein>
    <submittedName>
        <fullName evidence="8">S41 family peptidase</fullName>
    </submittedName>
</protein>
<dbReference type="Gene3D" id="3.90.226.10">
    <property type="entry name" value="2-enoyl-CoA Hydratase, Chain A, domain 1"/>
    <property type="match status" value="1"/>
</dbReference>
<name>A0A6N6M6N5_9FLAO</name>
<dbReference type="RefSeq" id="WP_151168343.1">
    <property type="nucleotide sequence ID" value="NZ_WACR01000007.1"/>
</dbReference>
<dbReference type="GO" id="GO:0004175">
    <property type="term" value="F:endopeptidase activity"/>
    <property type="evidence" value="ECO:0007669"/>
    <property type="project" value="TreeGrafter"/>
</dbReference>
<dbReference type="InterPro" id="IPR036034">
    <property type="entry name" value="PDZ_sf"/>
</dbReference>
<dbReference type="SMART" id="SM00228">
    <property type="entry name" value="PDZ"/>
    <property type="match status" value="1"/>
</dbReference>
<evidence type="ECO:0000313" key="9">
    <source>
        <dbReference type="Proteomes" id="UP000435357"/>
    </source>
</evidence>
<evidence type="ECO:0000256" key="3">
    <source>
        <dbReference type="ARBA" id="ARBA00022801"/>
    </source>
</evidence>
<dbReference type="InterPro" id="IPR029045">
    <property type="entry name" value="ClpP/crotonase-like_dom_sf"/>
</dbReference>
<dbReference type="Pfam" id="PF03572">
    <property type="entry name" value="Peptidase_S41"/>
    <property type="match status" value="1"/>
</dbReference>
<comment type="similarity">
    <text evidence="1 5">Belongs to the peptidase S41A family.</text>
</comment>
<keyword evidence="2 5" id="KW-0645">Protease</keyword>
<evidence type="ECO:0000256" key="4">
    <source>
        <dbReference type="ARBA" id="ARBA00022825"/>
    </source>
</evidence>
<sequence>MSKNKAYIPIIISLAVAVGFLLGINLNSGSSSISFQKINPGESKNFNILNEVIGYIESEYVDTVQRQKLVDETVQYLLQELDPHSYYISAKELQAMNEPLEGNFEGIGIQFNIQKDTVVVINPLQGGPSEKVGVKAGDRIIKVEEELIAGNGITNSKVLKLLKGDKGTKVDITVKRNAQKLDFTITRDKIPIHSVDVAYMMTGKTGYIKVIRFAKTTYQEFMDVANELKSKGMENLIIDLRGNGGGFLDAAVDMSDELLESGKMIVYTKGRARPKEVYKSGSDNSLTETSLAVLIDESSASASEILAGAVQDNDRGLVIGRRSFGKGLVQEQTMWPDGSATRLTVARYYTPTGRCIQRPYDEGVEAYREEIYDRYKHGEMMHPDSTNFPDSLKYETPEGKTVYGGGGIFPDIFVPYDTVGGSAFLNRLVYRGVVYQWAFDYADTHREQLNGNYETAREFQEKFSIGQSLIDDFVSFAKSEGVEPADGELEESKAEIKHRLKAYVARNIWNNEGFYPIWNKNDNVVNKALESLESGKPLSALRAK</sequence>
<proteinExistence type="inferred from homology"/>
<evidence type="ECO:0000256" key="2">
    <source>
        <dbReference type="ARBA" id="ARBA00022670"/>
    </source>
</evidence>
<evidence type="ECO:0000259" key="7">
    <source>
        <dbReference type="PROSITE" id="PS50106"/>
    </source>
</evidence>
<keyword evidence="6" id="KW-1133">Transmembrane helix</keyword>
<dbReference type="GO" id="GO:0008236">
    <property type="term" value="F:serine-type peptidase activity"/>
    <property type="evidence" value="ECO:0007669"/>
    <property type="project" value="UniProtKB-KW"/>
</dbReference>
<dbReference type="InterPro" id="IPR001478">
    <property type="entry name" value="PDZ"/>
</dbReference>
<dbReference type="PANTHER" id="PTHR32060:SF30">
    <property type="entry name" value="CARBOXY-TERMINAL PROCESSING PROTEASE CTPA"/>
    <property type="match status" value="1"/>
</dbReference>
<comment type="caution">
    <text evidence="8">The sequence shown here is derived from an EMBL/GenBank/DDBJ whole genome shotgun (WGS) entry which is preliminary data.</text>
</comment>
<dbReference type="GO" id="GO:0006508">
    <property type="term" value="P:proteolysis"/>
    <property type="evidence" value="ECO:0007669"/>
    <property type="project" value="UniProtKB-KW"/>
</dbReference>
<dbReference type="NCBIfam" id="TIGR00225">
    <property type="entry name" value="prc"/>
    <property type="match status" value="1"/>
</dbReference>
<evidence type="ECO:0000313" key="8">
    <source>
        <dbReference type="EMBL" id="KAB1063667.1"/>
    </source>
</evidence>
<dbReference type="PROSITE" id="PS50106">
    <property type="entry name" value="PDZ"/>
    <property type="match status" value="1"/>
</dbReference>
<dbReference type="AlphaFoldDB" id="A0A6N6M6N5"/>
<gene>
    <name evidence="8" type="ORF">F3059_08850</name>
</gene>
<organism evidence="8 9">
    <name type="scientific">Salibacter halophilus</name>
    <dbReference type="NCBI Taxonomy" id="1803916"/>
    <lineage>
        <taxon>Bacteria</taxon>
        <taxon>Pseudomonadati</taxon>
        <taxon>Bacteroidota</taxon>
        <taxon>Flavobacteriia</taxon>
        <taxon>Flavobacteriales</taxon>
        <taxon>Salibacteraceae</taxon>
        <taxon>Salibacter</taxon>
    </lineage>
</organism>
<dbReference type="GO" id="GO:0007165">
    <property type="term" value="P:signal transduction"/>
    <property type="evidence" value="ECO:0007669"/>
    <property type="project" value="TreeGrafter"/>
</dbReference>
<keyword evidence="6" id="KW-0472">Membrane</keyword>
<keyword evidence="6" id="KW-0812">Transmembrane</keyword>
<dbReference type="OrthoDB" id="9812068at2"/>